<protein>
    <submittedName>
        <fullName evidence="1">Uncharacterized protein</fullName>
    </submittedName>
</protein>
<reference evidence="2" key="1">
    <citation type="journal article" date="2015" name="Genome Announc.">
        <title>Genome sequence of the AIDS-associated pathogen Penicillium marneffei (ATCC18224) and its near taxonomic relative Talaromyces stipitatus (ATCC10500).</title>
        <authorList>
            <person name="Nierman W.C."/>
            <person name="Fedorova-Abrams N.D."/>
            <person name="Andrianopoulos A."/>
        </authorList>
    </citation>
    <scope>NUCLEOTIDE SEQUENCE [LARGE SCALE GENOMIC DNA]</scope>
    <source>
        <strain evidence="2">ATCC 10500 / CBS 375.48 / QM 6759 / NRRL 1006</strain>
    </source>
</reference>
<gene>
    <name evidence="1" type="ORF">TSTA_122950</name>
</gene>
<accession>B8MCC0</accession>
<dbReference type="EMBL" id="EQ962655">
    <property type="protein sequence ID" value="EED18566.1"/>
    <property type="molecule type" value="Genomic_DNA"/>
</dbReference>
<dbReference type="HOGENOM" id="CLU_1349700_0_0_1"/>
<dbReference type="OrthoDB" id="10632174at2759"/>
<keyword evidence="2" id="KW-1185">Reference proteome</keyword>
<sequence>MFKTSANPSGSYLPFFDLYIKDINQKQPLKLDEGLPKRMWLMMGTLGSKPQCPSQKTKIVEGGMSGHLMNFNPKNAGPLHEFLRPRGGNNGNNEIQRYAQPLAVAKDAYQMVLCPFNLEPGKWEYEMVGEFNFTYKDGEGESEGNMRMEIDITFWFEVEKNGENARKTLKILEMKPPQIAYYAEKEGRLMPVYVSDPVEERSA</sequence>
<dbReference type="RefSeq" id="XP_002482558.1">
    <property type="nucleotide sequence ID" value="XM_002482513.1"/>
</dbReference>
<proteinExistence type="predicted"/>
<name>B8MCC0_TALSN</name>
<evidence type="ECO:0000313" key="2">
    <source>
        <dbReference type="Proteomes" id="UP000001745"/>
    </source>
</evidence>
<dbReference type="AlphaFoldDB" id="B8MCC0"/>
<organism evidence="1 2">
    <name type="scientific">Talaromyces stipitatus (strain ATCC 10500 / CBS 375.48 / QM 6759 / NRRL 1006)</name>
    <name type="common">Penicillium stipitatum</name>
    <dbReference type="NCBI Taxonomy" id="441959"/>
    <lineage>
        <taxon>Eukaryota</taxon>
        <taxon>Fungi</taxon>
        <taxon>Dikarya</taxon>
        <taxon>Ascomycota</taxon>
        <taxon>Pezizomycotina</taxon>
        <taxon>Eurotiomycetes</taxon>
        <taxon>Eurotiomycetidae</taxon>
        <taxon>Eurotiales</taxon>
        <taxon>Trichocomaceae</taxon>
        <taxon>Talaromyces</taxon>
        <taxon>Talaromyces sect. Talaromyces</taxon>
    </lineage>
</organism>
<dbReference type="InParanoid" id="B8MCC0"/>
<dbReference type="VEuPathDB" id="FungiDB:TSTA_122950"/>
<dbReference type="Proteomes" id="UP000001745">
    <property type="component" value="Unassembled WGS sequence"/>
</dbReference>
<evidence type="ECO:0000313" key="1">
    <source>
        <dbReference type="EMBL" id="EED18566.1"/>
    </source>
</evidence>
<dbReference type="GeneID" id="8097760"/>